<reference evidence="1" key="1">
    <citation type="submission" date="2007-03" db="EMBL/GenBank/DDBJ databases">
        <title>Annotation of Culex pipiens quinquefasciatus.</title>
        <authorList>
            <consortium name="The Broad Institute Genome Sequencing Platform"/>
            <person name="Atkinson P.W."/>
            <person name="Hemingway J."/>
            <person name="Christensen B.M."/>
            <person name="Higgs S."/>
            <person name="Kodira C."/>
            <person name="Hannick L."/>
            <person name="Megy K."/>
            <person name="O'Leary S."/>
            <person name="Pearson M."/>
            <person name="Haas B.J."/>
            <person name="Mauceli E."/>
            <person name="Wortman J.R."/>
            <person name="Lee N.H."/>
            <person name="Guigo R."/>
            <person name="Stanke M."/>
            <person name="Alvarado L."/>
            <person name="Amedeo P."/>
            <person name="Antoine C.H."/>
            <person name="Arensburger P."/>
            <person name="Bidwell S.L."/>
            <person name="Crawford M."/>
            <person name="Camaro F."/>
            <person name="Devon K."/>
            <person name="Engels R."/>
            <person name="Hammond M."/>
            <person name="Howarth C."/>
            <person name="Koehrsen M."/>
            <person name="Lawson D."/>
            <person name="Montgomery P."/>
            <person name="Nene V."/>
            <person name="Nusbaum C."/>
            <person name="Puiu D."/>
            <person name="Romero-Severson J."/>
            <person name="Severson D.W."/>
            <person name="Shumway M."/>
            <person name="Sisk P."/>
            <person name="Stolte C."/>
            <person name="Zeng Q."/>
            <person name="Eisenstadt E."/>
            <person name="Fraser-Liggett C."/>
            <person name="Strausberg R."/>
            <person name="Galagan J."/>
            <person name="Birren B."/>
            <person name="Collins F.H."/>
        </authorList>
    </citation>
    <scope>NUCLEOTIDE SEQUENCE [LARGE SCALE GENOMIC DNA]</scope>
    <source>
        <strain evidence="1">JHB</strain>
    </source>
</reference>
<accession>B0X7G9</accession>
<proteinExistence type="predicted"/>
<gene>
    <name evidence="2" type="primary">6048715</name>
    <name evidence="1" type="ORF">CpipJ_CPIJ015485</name>
</gene>
<dbReference type="EnsemblMetazoa" id="CPIJ015485-RA">
    <property type="protein sequence ID" value="CPIJ015485-PA"/>
    <property type="gene ID" value="CPIJ015485"/>
</dbReference>
<dbReference type="AlphaFoldDB" id="B0X7G9"/>
<organism>
    <name type="scientific">Culex quinquefasciatus</name>
    <name type="common">Southern house mosquito</name>
    <name type="synonym">Culex pungens</name>
    <dbReference type="NCBI Taxonomy" id="7176"/>
    <lineage>
        <taxon>Eukaryota</taxon>
        <taxon>Metazoa</taxon>
        <taxon>Ecdysozoa</taxon>
        <taxon>Arthropoda</taxon>
        <taxon>Hexapoda</taxon>
        <taxon>Insecta</taxon>
        <taxon>Pterygota</taxon>
        <taxon>Neoptera</taxon>
        <taxon>Endopterygota</taxon>
        <taxon>Diptera</taxon>
        <taxon>Nematocera</taxon>
        <taxon>Culicoidea</taxon>
        <taxon>Culicidae</taxon>
        <taxon>Culicinae</taxon>
        <taxon>Culicini</taxon>
        <taxon>Culex</taxon>
        <taxon>Culex</taxon>
    </lineage>
</organism>
<evidence type="ECO:0000313" key="2">
    <source>
        <dbReference type="EnsemblMetazoa" id="CPIJ015485-PA"/>
    </source>
</evidence>
<reference evidence="2" key="2">
    <citation type="submission" date="2020-05" db="UniProtKB">
        <authorList>
            <consortium name="EnsemblMetazoa"/>
        </authorList>
    </citation>
    <scope>IDENTIFICATION</scope>
    <source>
        <strain evidence="2">JHB</strain>
    </source>
</reference>
<dbReference type="Proteomes" id="UP000002320">
    <property type="component" value="Unassembled WGS sequence"/>
</dbReference>
<evidence type="ECO:0000313" key="1">
    <source>
        <dbReference type="EMBL" id="EDS41919.1"/>
    </source>
</evidence>
<dbReference type="HOGENOM" id="CLU_1262654_0_0_1"/>
<dbReference type="InParanoid" id="B0X7G9"/>
<name>B0X7G9_CULQU</name>
<evidence type="ECO:0000313" key="3">
    <source>
        <dbReference type="Proteomes" id="UP000002320"/>
    </source>
</evidence>
<dbReference type="VEuPathDB" id="VectorBase:CPIJ015485"/>
<sequence length="219" mass="24453">MASKAANTRPSLFCLNEPQKLSAKPFIPPHYSSEEGKRGKEIHFTVGVLVTGKRISRISDGAVFFLNEPGEKCSIKSRGQQPLAGAFLTRAQAETSERGEDQEEAHTTQQIQEDAAALFARTLWHNYFLRWGRALSLASEEVGADVEVRAGVRPRRRHRIKLVFSNFYLESVSVKSGFFGELKSALPSYPASRVEVVFKVWIQSRLKEPDSAALTSIEE</sequence>
<dbReference type="KEGG" id="cqu:CpipJ_CPIJ015485"/>
<dbReference type="EMBL" id="DS232451">
    <property type="protein sequence ID" value="EDS41919.1"/>
    <property type="molecule type" value="Genomic_DNA"/>
</dbReference>
<keyword evidence="3" id="KW-1185">Reference proteome</keyword>
<protein>
    <submittedName>
        <fullName evidence="1 2">Uncharacterized protein</fullName>
    </submittedName>
</protein>